<protein>
    <submittedName>
        <fullName evidence="2">Uncharacterized protein</fullName>
    </submittedName>
</protein>
<proteinExistence type="predicted"/>
<accession>A0A4Q9LVR6</accession>
<dbReference type="VEuPathDB" id="MicrosporidiaDB:CWI38_0624p0020"/>
<dbReference type="AlphaFoldDB" id="A0A4Q9LVR6"/>
<keyword evidence="3" id="KW-1185">Reference proteome</keyword>
<feature type="region of interest" description="Disordered" evidence="1">
    <location>
        <begin position="261"/>
        <end position="284"/>
    </location>
</feature>
<evidence type="ECO:0000256" key="1">
    <source>
        <dbReference type="SAM" id="MobiDB-lite"/>
    </source>
</evidence>
<sequence>MCKNTERGILQKIALAIVVCLCMDPLNRILNVKYTKGTIHFDVDSGCTIIHFLSIILGPSLTDSSTLGAMPDEIDKDRSATYRVFCEDTDTLIEGVSVCDYLEIIEDSNSNPTLGSFDEIKRLITRVERLFELDWHQKLYLMQLINMRYRVLCFEPADFYNLDDAVGAVLVKKKIYFSPVCKDLFFSITKLETDLDGNPSYSNKKLLKVEYRLEEEDGIVTKYNKFPLKRRQIPHNVDTYIHSIVLKKTVETISFVQQRELPTTPLKETNNDEDGGTSFEEPTININGKSDIEGGIVNVKDVKEVYKSHNDVLI</sequence>
<name>A0A4Q9LVR6_9MICR</name>
<evidence type="ECO:0000313" key="2">
    <source>
        <dbReference type="EMBL" id="TBU12803.1"/>
    </source>
</evidence>
<organism evidence="2 3">
    <name type="scientific">Hamiltosporidium tvaerminnensis</name>
    <dbReference type="NCBI Taxonomy" id="1176355"/>
    <lineage>
        <taxon>Eukaryota</taxon>
        <taxon>Fungi</taxon>
        <taxon>Fungi incertae sedis</taxon>
        <taxon>Microsporidia</taxon>
        <taxon>Dubosqiidae</taxon>
        <taxon>Hamiltosporidium</taxon>
    </lineage>
</organism>
<dbReference type="EMBL" id="PITK01000624">
    <property type="protein sequence ID" value="TBU12803.1"/>
    <property type="molecule type" value="Genomic_DNA"/>
</dbReference>
<comment type="caution">
    <text evidence="2">The sequence shown here is derived from an EMBL/GenBank/DDBJ whole genome shotgun (WGS) entry which is preliminary data.</text>
</comment>
<reference evidence="2 3" key="1">
    <citation type="submission" date="2017-12" db="EMBL/GenBank/DDBJ databases">
        <authorList>
            <person name="Pombert J.-F."/>
            <person name="Haag K.L."/>
            <person name="Ebert D."/>
        </authorList>
    </citation>
    <scope>NUCLEOTIDE SEQUENCE [LARGE SCALE GENOMIC DNA]</scope>
    <source>
        <strain evidence="2">IL-G-3</strain>
    </source>
</reference>
<evidence type="ECO:0000313" key="3">
    <source>
        <dbReference type="Proteomes" id="UP000292282"/>
    </source>
</evidence>
<dbReference type="Proteomes" id="UP000292282">
    <property type="component" value="Unassembled WGS sequence"/>
</dbReference>
<gene>
    <name evidence="2" type="ORF">CWI38_0624p0020</name>
</gene>